<dbReference type="Proteomes" id="UP001145742">
    <property type="component" value="Unassembled WGS sequence"/>
</dbReference>
<comment type="caution">
    <text evidence="1">The sequence shown here is derived from an EMBL/GenBank/DDBJ whole genome shotgun (WGS) entry which is preliminary data.</text>
</comment>
<gene>
    <name evidence="1" type="ORF">WISP_123492</name>
</gene>
<organism evidence="1 2">
    <name type="scientific">Willisornis vidua</name>
    <name type="common">Xingu scale-backed antbird</name>
    <dbReference type="NCBI Taxonomy" id="1566151"/>
    <lineage>
        <taxon>Eukaryota</taxon>
        <taxon>Metazoa</taxon>
        <taxon>Chordata</taxon>
        <taxon>Craniata</taxon>
        <taxon>Vertebrata</taxon>
        <taxon>Euteleostomi</taxon>
        <taxon>Archelosauria</taxon>
        <taxon>Archosauria</taxon>
        <taxon>Dinosauria</taxon>
        <taxon>Saurischia</taxon>
        <taxon>Theropoda</taxon>
        <taxon>Coelurosauria</taxon>
        <taxon>Aves</taxon>
        <taxon>Neognathae</taxon>
        <taxon>Neoaves</taxon>
        <taxon>Telluraves</taxon>
        <taxon>Australaves</taxon>
        <taxon>Passeriformes</taxon>
        <taxon>Thamnophilidae</taxon>
        <taxon>Willisornis</taxon>
    </lineage>
</organism>
<name>A0ABQ9CS35_9PASS</name>
<accession>A0ABQ9CS35</accession>
<evidence type="ECO:0000313" key="1">
    <source>
        <dbReference type="EMBL" id="KAJ7408102.1"/>
    </source>
</evidence>
<proteinExistence type="predicted"/>
<keyword evidence="2" id="KW-1185">Reference proteome</keyword>
<protein>
    <submittedName>
        <fullName evidence="1">Uncharacterized protein</fullName>
    </submittedName>
</protein>
<reference evidence="1" key="1">
    <citation type="submission" date="2019-10" db="EMBL/GenBank/DDBJ databases">
        <authorList>
            <person name="Soares A.E.R."/>
            <person name="Aleixo A."/>
            <person name="Schneider P."/>
            <person name="Miyaki C.Y."/>
            <person name="Schneider M.P."/>
            <person name="Mello C."/>
            <person name="Vasconcelos A.T.R."/>
        </authorList>
    </citation>
    <scope>NUCLEOTIDE SEQUENCE</scope>
    <source>
        <tissue evidence="1">Muscle</tissue>
    </source>
</reference>
<dbReference type="EMBL" id="WHWB01034567">
    <property type="protein sequence ID" value="KAJ7408102.1"/>
    <property type="molecule type" value="Genomic_DNA"/>
</dbReference>
<evidence type="ECO:0000313" key="2">
    <source>
        <dbReference type="Proteomes" id="UP001145742"/>
    </source>
</evidence>
<sequence>MKIPDPAMMATAVATNLPNPVFKATLAIKAAEETIFKYVTKKREYDGKWDPVVFPVLAPLYVLTDSKQEWIYVESHGCIASETGMYFVMYNLLHKDLSCENHFVEADDISVLQVNLATKQININVLSKL</sequence>